<evidence type="ECO:0000313" key="8">
    <source>
        <dbReference type="Proteomes" id="UP000067625"/>
    </source>
</evidence>
<proteinExistence type="predicted"/>
<accession>A0A0M3R8V2</accession>
<feature type="domain" description="Solute-binding protein family 3/N-terminal" evidence="6">
    <location>
        <begin position="45"/>
        <end position="279"/>
    </location>
</feature>
<evidence type="ECO:0000313" key="7">
    <source>
        <dbReference type="EMBL" id="ALC80326.1"/>
    </source>
</evidence>
<dbReference type="OrthoDB" id="115856at2"/>
<dbReference type="NCBIfam" id="TIGR02995">
    <property type="entry name" value="ectoine_ehuB"/>
    <property type="match status" value="1"/>
</dbReference>
<sequence>MKKWLSGLIIGFLCIGLFGCSSSASSNGSASGGESTLEKAKKAGSVTVGFANETPYAYQTPDGKLTGEAVEVARAVLKNLGIDEMKGVLTEFGSLIPGLNANRFDIITAGMYITPERCKQVDFANPEYSIGEAIAVKKGNPLNIKNYDDIKNNKDIKVAVMSGAIQSDYLTKYGIDKGQIQFVSDNPSAISALQSGRADVIEMTGPSLQSVLDAAKDGSIERVMDFEQPVIDGQSVRGYGASVFRKADSDFREAFNQELEKMKESGELLEILKKFGFTEQELPGDKTAEALCSPSS</sequence>
<comment type="subcellular location">
    <subcellularLocation>
        <location evidence="1">Cell membrane</location>
        <topology evidence="1">Lipid-anchor</topology>
    </subcellularLocation>
</comment>
<dbReference type="GO" id="GO:0005886">
    <property type="term" value="C:plasma membrane"/>
    <property type="evidence" value="ECO:0007669"/>
    <property type="project" value="UniProtKB-SubCell"/>
</dbReference>
<evidence type="ECO:0000259" key="6">
    <source>
        <dbReference type="SMART" id="SM00062"/>
    </source>
</evidence>
<dbReference type="PATRIC" id="fig|1441095.3.peg.214"/>
<dbReference type="PROSITE" id="PS51257">
    <property type="entry name" value="PROKAR_LIPOPROTEIN"/>
    <property type="match status" value="1"/>
</dbReference>
<dbReference type="SMART" id="SM00062">
    <property type="entry name" value="PBPb"/>
    <property type="match status" value="1"/>
</dbReference>
<name>A0A0M3R8V2_9BACI</name>
<dbReference type="Pfam" id="PF00497">
    <property type="entry name" value="SBP_bac_3"/>
    <property type="match status" value="1"/>
</dbReference>
<feature type="signal peptide" evidence="5">
    <location>
        <begin position="1"/>
        <end position="26"/>
    </location>
</feature>
<dbReference type="SUPFAM" id="SSF53850">
    <property type="entry name" value="Periplasmic binding protein-like II"/>
    <property type="match status" value="1"/>
</dbReference>
<dbReference type="PANTHER" id="PTHR35936">
    <property type="entry name" value="MEMBRANE-BOUND LYTIC MUREIN TRANSGLYCOSYLASE F"/>
    <property type="match status" value="1"/>
</dbReference>
<feature type="chain" id="PRO_5038476613" evidence="5">
    <location>
        <begin position="27"/>
        <end position="296"/>
    </location>
</feature>
<dbReference type="GO" id="GO:0051470">
    <property type="term" value="P:ectoine transmembrane transport"/>
    <property type="evidence" value="ECO:0007669"/>
    <property type="project" value="InterPro"/>
</dbReference>
<evidence type="ECO:0000256" key="5">
    <source>
        <dbReference type="SAM" id="SignalP"/>
    </source>
</evidence>
<keyword evidence="3" id="KW-0564">Palmitate</keyword>
<dbReference type="AlphaFoldDB" id="A0A0M3R8V2"/>
<reference evidence="8" key="1">
    <citation type="submission" date="2015-08" db="EMBL/GenBank/DDBJ databases">
        <title>Genome sequencing project for genomic taxonomy and phylogenomics of Bacillus-like bacteria.</title>
        <authorList>
            <person name="Liu B."/>
            <person name="Wang J."/>
            <person name="Zhu Y."/>
            <person name="Liu G."/>
            <person name="Chen Q."/>
            <person name="Chen Z."/>
            <person name="Lan J."/>
            <person name="Che J."/>
            <person name="Ge C."/>
            <person name="Shi H."/>
            <person name="Pan Z."/>
            <person name="Liu X."/>
        </authorList>
    </citation>
    <scope>NUCLEOTIDE SEQUENCE [LARGE SCALE GENOMIC DNA]</scope>
    <source>
        <strain evidence="8">FJAT-4402</strain>
    </source>
</reference>
<dbReference type="InterPro" id="IPR001638">
    <property type="entry name" value="Solute-binding_3/MltF_N"/>
</dbReference>
<evidence type="ECO:0000256" key="3">
    <source>
        <dbReference type="ARBA" id="ARBA00023139"/>
    </source>
</evidence>
<dbReference type="CDD" id="cd01002">
    <property type="entry name" value="PBP2_Ehub_like"/>
    <property type="match status" value="1"/>
</dbReference>
<dbReference type="RefSeq" id="WP_053602052.1">
    <property type="nucleotide sequence ID" value="NZ_CP012600.1"/>
</dbReference>
<reference evidence="7 8" key="2">
    <citation type="journal article" date="2016" name="Int. J. Syst. Evol. Microbiol.">
        <title>Bacillus gobiensis sp. nov., isolated from a soil sample.</title>
        <authorList>
            <person name="Liu B."/>
            <person name="Liu G.H."/>
            <person name="Cetin S."/>
            <person name="Schumann P."/>
            <person name="Pan Z.Z."/>
            <person name="Chen Q.Q."/>
        </authorList>
    </citation>
    <scope>NUCLEOTIDE SEQUENCE [LARGE SCALE GENOMIC DNA]</scope>
    <source>
        <strain evidence="7 8">FJAT-4402</strain>
    </source>
</reference>
<keyword evidence="8" id="KW-1185">Reference proteome</keyword>
<evidence type="ECO:0000256" key="1">
    <source>
        <dbReference type="ARBA" id="ARBA00004193"/>
    </source>
</evidence>
<dbReference type="GO" id="GO:0033294">
    <property type="term" value="F:ectoine binding"/>
    <property type="evidence" value="ECO:0007669"/>
    <property type="project" value="InterPro"/>
</dbReference>
<dbReference type="EMBL" id="CP012600">
    <property type="protein sequence ID" value="ALC80326.1"/>
    <property type="molecule type" value="Genomic_DNA"/>
</dbReference>
<dbReference type="STRING" id="1441095.AM592_00965"/>
<keyword evidence="4" id="KW-0449">Lipoprotein</keyword>
<protein>
    <submittedName>
        <fullName evidence="7">Amino acid ABC transporter substrate-binding protein</fullName>
    </submittedName>
</protein>
<evidence type="ECO:0000256" key="2">
    <source>
        <dbReference type="ARBA" id="ARBA00022729"/>
    </source>
</evidence>
<dbReference type="Proteomes" id="UP000067625">
    <property type="component" value="Chromosome"/>
</dbReference>
<dbReference type="InterPro" id="IPR014337">
    <property type="entry name" value="Ectoine_EhuB"/>
</dbReference>
<dbReference type="Gene3D" id="3.40.190.10">
    <property type="entry name" value="Periplasmic binding protein-like II"/>
    <property type="match status" value="2"/>
</dbReference>
<dbReference type="PANTHER" id="PTHR35936:SF17">
    <property type="entry name" value="ARGININE-BINDING EXTRACELLULAR PROTEIN ARTP"/>
    <property type="match status" value="1"/>
</dbReference>
<gene>
    <name evidence="7" type="ORF">AM592_00965</name>
</gene>
<organism evidence="7 8">
    <name type="scientific">Bacillus gobiensis</name>
    <dbReference type="NCBI Taxonomy" id="1441095"/>
    <lineage>
        <taxon>Bacteria</taxon>
        <taxon>Bacillati</taxon>
        <taxon>Bacillota</taxon>
        <taxon>Bacilli</taxon>
        <taxon>Bacillales</taxon>
        <taxon>Bacillaceae</taxon>
        <taxon>Bacillus</taxon>
    </lineage>
</organism>
<keyword evidence="2 5" id="KW-0732">Signal</keyword>
<evidence type="ECO:0000256" key="4">
    <source>
        <dbReference type="ARBA" id="ARBA00023288"/>
    </source>
</evidence>